<accession>A0A7Y7B2L1</accession>
<dbReference type="GO" id="GO:0004658">
    <property type="term" value="F:propionyl-CoA carboxylase activity"/>
    <property type="evidence" value="ECO:0007669"/>
    <property type="project" value="InterPro"/>
</dbReference>
<keyword evidence="2" id="KW-1185">Reference proteome</keyword>
<dbReference type="RefSeq" id="WP_171079268.1">
    <property type="nucleotide sequence ID" value="NZ_BNBU01000003.1"/>
</dbReference>
<dbReference type="AlphaFoldDB" id="A0A7Y7B2L1"/>
<dbReference type="Pfam" id="PF13822">
    <property type="entry name" value="ACC_epsilon"/>
    <property type="match status" value="1"/>
</dbReference>
<proteinExistence type="predicted"/>
<organism evidence="1 2">
    <name type="scientific">Streptomyces morookaense</name>
    <name type="common">Streptoverticillium morookaense</name>
    <dbReference type="NCBI Taxonomy" id="1970"/>
    <lineage>
        <taxon>Bacteria</taxon>
        <taxon>Bacillati</taxon>
        <taxon>Actinomycetota</taxon>
        <taxon>Actinomycetes</taxon>
        <taxon>Kitasatosporales</taxon>
        <taxon>Streptomycetaceae</taxon>
        <taxon>Streptomyces</taxon>
    </lineage>
</organism>
<dbReference type="Proteomes" id="UP000587462">
    <property type="component" value="Unassembled WGS sequence"/>
</dbReference>
<gene>
    <name evidence="1" type="ORF">HG542_07395</name>
</gene>
<comment type="caution">
    <text evidence="1">The sequence shown here is derived from an EMBL/GenBank/DDBJ whole genome shotgun (WGS) entry which is preliminary data.</text>
</comment>
<name>A0A7Y7B2L1_STRMO</name>
<protein>
    <submittedName>
        <fullName evidence="1">Acyl-CoA carboxylase subunit epsilon</fullName>
    </submittedName>
</protein>
<evidence type="ECO:0000313" key="2">
    <source>
        <dbReference type="Proteomes" id="UP000587462"/>
    </source>
</evidence>
<dbReference type="EMBL" id="JABBXF010000012">
    <property type="protein sequence ID" value="NVK77486.1"/>
    <property type="molecule type" value="Genomic_DNA"/>
</dbReference>
<sequence length="62" mass="6659">MPEQTFLTVVRGHPDEAELAAVTVVLMARLSAAGPAGARTPRRALWGRSRFRPCSAVTWAAP</sequence>
<reference evidence="1 2" key="1">
    <citation type="submission" date="2020-04" db="EMBL/GenBank/DDBJ databases">
        <title>Draft Genome Sequence of Streptomyces morookaense DSM 40503, an 8-azaguanine-producing strain.</title>
        <authorList>
            <person name="Qi J."/>
            <person name="Gao J.-M."/>
        </authorList>
    </citation>
    <scope>NUCLEOTIDE SEQUENCE [LARGE SCALE GENOMIC DNA]</scope>
    <source>
        <strain evidence="1 2">DSM 40503</strain>
    </source>
</reference>
<evidence type="ECO:0000313" key="1">
    <source>
        <dbReference type="EMBL" id="NVK77486.1"/>
    </source>
</evidence>
<dbReference type="GO" id="GO:0003989">
    <property type="term" value="F:acetyl-CoA carboxylase activity"/>
    <property type="evidence" value="ECO:0007669"/>
    <property type="project" value="InterPro"/>
</dbReference>
<dbReference type="InterPro" id="IPR032716">
    <property type="entry name" value="ACC_epsilon"/>
</dbReference>